<feature type="domain" description="Dihydroprymidine dehydrogenase" evidence="4">
    <location>
        <begin position="357"/>
        <end position="473"/>
    </location>
</feature>
<dbReference type="Gene3D" id="1.10.1060.10">
    <property type="entry name" value="Alpha-helical ferredoxin"/>
    <property type="match status" value="1"/>
</dbReference>
<dbReference type="AlphaFoldDB" id="A0A146KKN5"/>
<evidence type="ECO:0000313" key="5">
    <source>
        <dbReference type="EMBL" id="JAP95981.1"/>
    </source>
</evidence>
<dbReference type="InterPro" id="IPR036188">
    <property type="entry name" value="FAD/NAD-bd_sf"/>
</dbReference>
<dbReference type="Gene3D" id="2.40.30.10">
    <property type="entry name" value="Translation factors"/>
    <property type="match status" value="1"/>
</dbReference>
<reference evidence="5" key="1">
    <citation type="submission" date="2015-07" db="EMBL/GenBank/DDBJ databases">
        <title>Adaptation to a free-living lifestyle via gene acquisitions in the diplomonad Trepomonas sp. PC1.</title>
        <authorList>
            <person name="Xu F."/>
            <person name="Jerlstrom-Hultqvist J."/>
            <person name="Kolisko M."/>
            <person name="Simpson A.G.B."/>
            <person name="Roger A.J."/>
            <person name="Svard S.G."/>
            <person name="Andersson J.O."/>
        </authorList>
    </citation>
    <scope>NUCLEOTIDE SEQUENCE</scope>
    <source>
        <strain evidence="5">PC1</strain>
    </source>
</reference>
<dbReference type="EMBL" id="GDID01000625">
    <property type="protein sequence ID" value="JAP95981.1"/>
    <property type="molecule type" value="Transcribed_RNA"/>
</dbReference>
<dbReference type="InterPro" id="IPR009051">
    <property type="entry name" value="Helical_ferredxn"/>
</dbReference>
<evidence type="ECO:0000259" key="3">
    <source>
        <dbReference type="Pfam" id="PF10418"/>
    </source>
</evidence>
<gene>
    <name evidence="5" type="ORF">TPC1_10839</name>
</gene>
<dbReference type="Gene3D" id="3.40.50.80">
    <property type="entry name" value="Nucleotide-binding domain of ferredoxin-NADP reductase (FNR) module"/>
    <property type="match status" value="1"/>
</dbReference>
<proteinExistence type="predicted"/>
<dbReference type="PANTHER" id="PTHR42783:SF3">
    <property type="entry name" value="GLUTAMATE SYNTHASE [NADPH] SMALL CHAIN-RELATED"/>
    <property type="match status" value="1"/>
</dbReference>
<dbReference type="Gene3D" id="3.50.50.60">
    <property type="entry name" value="FAD/NAD(P)-binding domain"/>
    <property type="match status" value="2"/>
</dbReference>
<dbReference type="SUPFAM" id="SSF46548">
    <property type="entry name" value="alpha-helical ferredoxin"/>
    <property type="match status" value="1"/>
</dbReference>
<dbReference type="CDD" id="cd06219">
    <property type="entry name" value="DHOD_e_trans_like1"/>
    <property type="match status" value="1"/>
</dbReference>
<dbReference type="InterPro" id="IPR039261">
    <property type="entry name" value="FNR_nucleotide-bd"/>
</dbReference>
<evidence type="ECO:0000259" key="1">
    <source>
        <dbReference type="Pfam" id="PF00175"/>
    </source>
</evidence>
<dbReference type="InterPro" id="IPR017938">
    <property type="entry name" value="Riboflavin_synthase-like_b-brl"/>
</dbReference>
<sequence>IEDFVSQMTIDGYKTVPAPIKRERYVSTQLQKDANMFKITKRIVLSTEPEIIEFVCYSPNVVAHCQPGQFVIVRANEKAERIPLTIADFDRQTMEVTLVCQSIGRSSKIINSLLQGDYFYDVAGPLGHPSDVRAHMGNIILVAGGVGTAPVYPIAKAFHALPGNHVITIFGARNKELIFWEEKMKAVSHECYVTTDDGSYGIKGFGTTALQQIINEAGYLKENENAPKKRQFDECYAIGPLPMMRAVAELTRPYKIHTVVSLNTIMVDGTGMCGACRVAINNVDPTKSPKVMFACVDGPEFDGHLVDWGNLKQRMGAYCEQEKKEKEAPLAKPDFILTAKDAPKVQTPMPVQDPKYRAQNWTEVALGYTAEMAKLEASRCLQCPRPMCVKGCPVQVPIPQFIRKIKDGDYLGAYKIIKSANPCPSISGRVCPQESQCQCSEGTYGCILARTGKEAVAIGRLERFVADYVRENNLEDEALLNHSTQKIHPIALTGKKVAVIGSGPAGIAAAACCAQAGHHVTLFEALHKTGGVLSYGIPEFRLPKAIVQQQIDNLQQQGLVDVKTNFVVGKSATIDDLKKEGYHAFFIGTGAGLPRFLGIPGEDLPGVLSANEFLTRCNLMKAYQFPYNTDTPVMKAKQVVVIGAGNVAMDCARCAKRLGADVVVVYRRRLIDSPARKEEVEHAQEEGINFATLNTPLEIVPNCEQTGIKGMRTQINMFVNGEVKPIEGEINFHQCQMVIIAVGQGPNPIVPSTTPGLTTQMGLITTDDSLKTSLVGVYAGGDVNTGAATVIKALGAGKKAGQEMNKYLETVTENLETETAGKMYYPKVGDKYQDKFLDEAQIGALIKK</sequence>
<feature type="non-terminal residue" evidence="5">
    <location>
        <position position="1"/>
    </location>
</feature>
<feature type="domain" description="Dihydroorotate dehydrogenase electron transfer subunit iron-sulphur cluster binding" evidence="3">
    <location>
        <begin position="263"/>
        <end position="306"/>
    </location>
</feature>
<dbReference type="GO" id="GO:0016491">
    <property type="term" value="F:oxidoreductase activity"/>
    <property type="evidence" value="ECO:0007669"/>
    <property type="project" value="InterPro"/>
</dbReference>
<organism evidence="5">
    <name type="scientific">Trepomonas sp. PC1</name>
    <dbReference type="NCBI Taxonomy" id="1076344"/>
    <lineage>
        <taxon>Eukaryota</taxon>
        <taxon>Metamonada</taxon>
        <taxon>Diplomonadida</taxon>
        <taxon>Hexamitidae</taxon>
        <taxon>Hexamitinae</taxon>
        <taxon>Trepomonas</taxon>
    </lineage>
</organism>
<dbReference type="InterPro" id="IPR006004">
    <property type="entry name" value="SudA-like"/>
</dbReference>
<dbReference type="Pfam" id="PF14691">
    <property type="entry name" value="Fer4_20"/>
    <property type="match status" value="1"/>
</dbReference>
<dbReference type="GO" id="GO:0051536">
    <property type="term" value="F:iron-sulfur cluster binding"/>
    <property type="evidence" value="ECO:0007669"/>
    <property type="project" value="InterPro"/>
</dbReference>
<dbReference type="NCBIfam" id="TIGR01316">
    <property type="entry name" value="gltA"/>
    <property type="match status" value="1"/>
</dbReference>
<dbReference type="PANTHER" id="PTHR42783">
    <property type="entry name" value="GLUTAMATE SYNTHASE [NADPH] SMALL CHAIN"/>
    <property type="match status" value="1"/>
</dbReference>
<evidence type="ECO:0000259" key="2">
    <source>
        <dbReference type="Pfam" id="PF07992"/>
    </source>
</evidence>
<dbReference type="InterPro" id="IPR019480">
    <property type="entry name" value="Dihydroorotate_DH_Fe-S-bd"/>
</dbReference>
<dbReference type="InterPro" id="IPR028261">
    <property type="entry name" value="DPD_II"/>
</dbReference>
<evidence type="ECO:0000259" key="4">
    <source>
        <dbReference type="Pfam" id="PF14691"/>
    </source>
</evidence>
<dbReference type="SUPFAM" id="SSF51971">
    <property type="entry name" value="Nucleotide-binding domain"/>
    <property type="match status" value="2"/>
</dbReference>
<name>A0A146KKN5_9EUKA</name>
<dbReference type="SUPFAM" id="SSF63380">
    <property type="entry name" value="Riboflavin synthase domain-like"/>
    <property type="match status" value="1"/>
</dbReference>
<protein>
    <submittedName>
        <fullName evidence="5">Sulfide dehydrogenase</fullName>
    </submittedName>
</protein>
<dbReference type="SUPFAM" id="SSF52343">
    <property type="entry name" value="Ferredoxin reductase-like, C-terminal NADP-linked domain"/>
    <property type="match status" value="1"/>
</dbReference>
<dbReference type="Pfam" id="PF10418">
    <property type="entry name" value="DHODB_Fe-S_bind"/>
    <property type="match status" value="1"/>
</dbReference>
<feature type="domain" description="Oxidoreductase FAD/NAD(P)-binding" evidence="1">
    <location>
        <begin position="141"/>
        <end position="248"/>
    </location>
</feature>
<dbReference type="NCBIfam" id="NF004862">
    <property type="entry name" value="PRK06222.1"/>
    <property type="match status" value="1"/>
</dbReference>
<dbReference type="Pfam" id="PF00175">
    <property type="entry name" value="NAD_binding_1"/>
    <property type="match status" value="1"/>
</dbReference>
<dbReference type="InterPro" id="IPR001433">
    <property type="entry name" value="OxRdtase_FAD/NAD-bd"/>
</dbReference>
<feature type="domain" description="FAD/NAD(P)-binding" evidence="2">
    <location>
        <begin position="495"/>
        <end position="797"/>
    </location>
</feature>
<accession>A0A146KKN5</accession>
<dbReference type="InterPro" id="IPR023753">
    <property type="entry name" value="FAD/NAD-binding_dom"/>
</dbReference>
<dbReference type="Pfam" id="PF07992">
    <property type="entry name" value="Pyr_redox_2"/>
    <property type="match status" value="1"/>
</dbReference>
<dbReference type="PRINTS" id="PR00368">
    <property type="entry name" value="FADPNR"/>
</dbReference>
<dbReference type="PRINTS" id="PR00411">
    <property type="entry name" value="PNDRDTASEI"/>
</dbReference>